<sequence>MEGNDKGQGPPEPALPVIVLPSYADQAREASANGARRPLVLPAVTPANRSLTVSLANGGVGALGGGMDGGMGQYPGDMERGQPSHTYAQGRGEPQQQQQFPQ</sequence>
<evidence type="ECO:0000256" key="1">
    <source>
        <dbReference type="SAM" id="MobiDB-lite"/>
    </source>
</evidence>
<name>A0A9K3GPX3_9EUKA</name>
<evidence type="ECO:0000313" key="2">
    <source>
        <dbReference type="EMBL" id="GIQ90853.1"/>
    </source>
</evidence>
<organism evidence="2 3">
    <name type="scientific">Kipferlia bialata</name>
    <dbReference type="NCBI Taxonomy" id="797122"/>
    <lineage>
        <taxon>Eukaryota</taxon>
        <taxon>Metamonada</taxon>
        <taxon>Carpediemonas-like organisms</taxon>
        <taxon>Kipferlia</taxon>
    </lineage>
</organism>
<comment type="caution">
    <text evidence="2">The sequence shown here is derived from an EMBL/GenBank/DDBJ whole genome shotgun (WGS) entry which is preliminary data.</text>
</comment>
<dbReference type="AlphaFoldDB" id="A0A9K3GPX3"/>
<dbReference type="EMBL" id="BDIP01006765">
    <property type="protein sequence ID" value="GIQ90853.1"/>
    <property type="molecule type" value="Genomic_DNA"/>
</dbReference>
<feature type="region of interest" description="Disordered" evidence="1">
    <location>
        <begin position="67"/>
        <end position="102"/>
    </location>
</feature>
<feature type="non-terminal residue" evidence="2">
    <location>
        <position position="1"/>
    </location>
</feature>
<protein>
    <submittedName>
        <fullName evidence="2">Uncharacterized protein</fullName>
    </submittedName>
</protein>
<keyword evidence="3" id="KW-1185">Reference proteome</keyword>
<evidence type="ECO:0000313" key="3">
    <source>
        <dbReference type="Proteomes" id="UP000265618"/>
    </source>
</evidence>
<gene>
    <name evidence="2" type="ORF">KIPB_013811</name>
</gene>
<proteinExistence type="predicted"/>
<reference evidence="2 3" key="1">
    <citation type="journal article" date="2018" name="PLoS ONE">
        <title>The draft genome of Kipferlia bialata reveals reductive genome evolution in fornicate parasites.</title>
        <authorList>
            <person name="Tanifuji G."/>
            <person name="Takabayashi S."/>
            <person name="Kume K."/>
            <person name="Takagi M."/>
            <person name="Nakayama T."/>
            <person name="Kamikawa R."/>
            <person name="Inagaki Y."/>
            <person name="Hashimoto T."/>
        </authorList>
    </citation>
    <scope>NUCLEOTIDE SEQUENCE [LARGE SCALE GENOMIC DNA]</scope>
    <source>
        <strain evidence="2">NY0173</strain>
    </source>
</reference>
<accession>A0A9K3GPX3</accession>
<dbReference type="Proteomes" id="UP000265618">
    <property type="component" value="Unassembled WGS sequence"/>
</dbReference>